<evidence type="ECO:0000313" key="2">
    <source>
        <dbReference type="EMBL" id="TWU59612.1"/>
    </source>
</evidence>
<name>A0A5C6FFS4_9PLAN</name>
<feature type="signal peptide" evidence="1">
    <location>
        <begin position="1"/>
        <end position="25"/>
    </location>
</feature>
<dbReference type="RefSeq" id="WP_197138541.1">
    <property type="nucleotide sequence ID" value="NZ_SJPZ01000005.1"/>
</dbReference>
<evidence type="ECO:0000313" key="3">
    <source>
        <dbReference type="Proteomes" id="UP000316476"/>
    </source>
</evidence>
<evidence type="ECO:0000256" key="1">
    <source>
        <dbReference type="SAM" id="SignalP"/>
    </source>
</evidence>
<sequence precursor="true">MRQRPTITLCTVALFTTLCCNSTFATSGTQIPPEVTEANNQALDAGIDAQDAINEAIGLYEGVSSSIDYLASKISDAEELGFYYSLTVVPALHNQNDMLANQYIGFWTYNAMGEPIAPPLTTAIGKYDAASKLLNDGYDYISEEKWTLATSKFNTAKSLFEGSTSRAQQYIPVVNAFDASTVNDAHTAFDTAYGIWLAEQYDDGYGNV</sequence>
<accession>A0A5C6FFS4</accession>
<protein>
    <submittedName>
        <fullName evidence="2">Uncharacterized protein</fullName>
    </submittedName>
</protein>
<dbReference type="Proteomes" id="UP000316476">
    <property type="component" value="Unassembled WGS sequence"/>
</dbReference>
<feature type="chain" id="PRO_5022774738" evidence="1">
    <location>
        <begin position="26"/>
        <end position="208"/>
    </location>
</feature>
<dbReference type="EMBL" id="SJPZ01000005">
    <property type="protein sequence ID" value="TWU59612.1"/>
    <property type="molecule type" value="Genomic_DNA"/>
</dbReference>
<organism evidence="2 3">
    <name type="scientific">Crateriforma conspicua</name>
    <dbReference type="NCBI Taxonomy" id="2527996"/>
    <lineage>
        <taxon>Bacteria</taxon>
        <taxon>Pseudomonadati</taxon>
        <taxon>Planctomycetota</taxon>
        <taxon>Planctomycetia</taxon>
        <taxon>Planctomycetales</taxon>
        <taxon>Planctomycetaceae</taxon>
        <taxon>Crateriforma</taxon>
    </lineage>
</organism>
<dbReference type="AlphaFoldDB" id="A0A5C6FFS4"/>
<keyword evidence="1" id="KW-0732">Signal</keyword>
<reference evidence="2 3" key="1">
    <citation type="submission" date="2019-02" db="EMBL/GenBank/DDBJ databases">
        <title>Deep-cultivation of Planctomycetes and their phenomic and genomic characterization uncovers novel biology.</title>
        <authorList>
            <person name="Wiegand S."/>
            <person name="Jogler M."/>
            <person name="Boedeker C."/>
            <person name="Pinto D."/>
            <person name="Vollmers J."/>
            <person name="Rivas-Marin E."/>
            <person name="Kohn T."/>
            <person name="Peeters S.H."/>
            <person name="Heuer A."/>
            <person name="Rast P."/>
            <person name="Oberbeckmann S."/>
            <person name="Bunk B."/>
            <person name="Jeske O."/>
            <person name="Meyerdierks A."/>
            <person name="Storesund J.E."/>
            <person name="Kallscheuer N."/>
            <person name="Luecker S."/>
            <person name="Lage O.M."/>
            <person name="Pohl T."/>
            <person name="Merkel B.J."/>
            <person name="Hornburger P."/>
            <person name="Mueller R.-W."/>
            <person name="Bruemmer F."/>
            <person name="Labrenz M."/>
            <person name="Spormann A.M."/>
            <person name="Op Den Camp H."/>
            <person name="Overmann J."/>
            <person name="Amann R."/>
            <person name="Jetten M.S.M."/>
            <person name="Mascher T."/>
            <person name="Medema M.H."/>
            <person name="Devos D.P."/>
            <person name="Kaster A.-K."/>
            <person name="Ovreas L."/>
            <person name="Rohde M."/>
            <person name="Galperin M.Y."/>
            <person name="Jogler C."/>
        </authorList>
    </citation>
    <scope>NUCLEOTIDE SEQUENCE [LARGE SCALE GENOMIC DNA]</scope>
    <source>
        <strain evidence="2 3">V7</strain>
    </source>
</reference>
<gene>
    <name evidence="2" type="ORF">V7x_55220</name>
</gene>
<proteinExistence type="predicted"/>
<comment type="caution">
    <text evidence="2">The sequence shown here is derived from an EMBL/GenBank/DDBJ whole genome shotgun (WGS) entry which is preliminary data.</text>
</comment>